<reference evidence="1 2" key="1">
    <citation type="submission" date="2019-02" db="EMBL/GenBank/DDBJ databases">
        <title>Genome of a new Bacteroidetes strain.</title>
        <authorList>
            <person name="Pitt A."/>
        </authorList>
    </citation>
    <scope>NUCLEOTIDE SEQUENCE [LARGE SCALE GENOMIC DNA]</scope>
    <source>
        <strain evidence="1 2">103A-SOEBACH</strain>
    </source>
</reference>
<sequence length="117" mass="13207">MKHSEINFKIQLDDQNIPEQISWSATDNPNEGIEETKAILVATWDPYHKGTLTLPLWTKDMEVLDMKRFFIEIVGTVADASLQATGDNFFAQELEATCRTLSSHLQKEIVALEKGAK</sequence>
<gene>
    <name evidence="1" type="primary">gldC</name>
    <name evidence="1" type="ORF">EWU20_08050</name>
</gene>
<proteinExistence type="predicted"/>
<dbReference type="OrthoDB" id="893422at2"/>
<dbReference type="RefSeq" id="WP_130896605.1">
    <property type="nucleotide sequence ID" value="NZ_CP049835.1"/>
</dbReference>
<evidence type="ECO:0000313" key="2">
    <source>
        <dbReference type="Proteomes" id="UP000293583"/>
    </source>
</evidence>
<keyword evidence="2" id="KW-1185">Reference proteome</keyword>
<accession>A0A4Q9BBQ5</accession>
<evidence type="ECO:0000313" key="1">
    <source>
        <dbReference type="EMBL" id="TBH73314.1"/>
    </source>
</evidence>
<dbReference type="AlphaFoldDB" id="A0A4Q9BBQ5"/>
<organism evidence="1 2">
    <name type="scientific">Aquirufa antheringensis</name>
    <dbReference type="NCBI Taxonomy" id="2516559"/>
    <lineage>
        <taxon>Bacteria</taxon>
        <taxon>Pseudomonadati</taxon>
        <taxon>Bacteroidota</taxon>
        <taxon>Cytophagia</taxon>
        <taxon>Cytophagales</taxon>
        <taxon>Flectobacillaceae</taxon>
        <taxon>Aquirufa</taxon>
    </lineage>
</organism>
<protein>
    <submittedName>
        <fullName evidence="1">Gliding motility protein GldC</fullName>
    </submittedName>
</protein>
<dbReference type="NCBIfam" id="TIGR03515">
    <property type="entry name" value="GldC"/>
    <property type="match status" value="1"/>
</dbReference>
<name>A0A4Q9BBQ5_9BACT</name>
<dbReference type="Pfam" id="PF19937">
    <property type="entry name" value="GldC-like"/>
    <property type="match status" value="1"/>
</dbReference>
<dbReference type="Proteomes" id="UP000293583">
    <property type="component" value="Unassembled WGS sequence"/>
</dbReference>
<comment type="caution">
    <text evidence="1">The sequence shown here is derived from an EMBL/GenBank/DDBJ whole genome shotgun (WGS) entry which is preliminary data.</text>
</comment>
<dbReference type="InterPro" id="IPR019854">
    <property type="entry name" value="Motility-assoc_prot_GldC"/>
</dbReference>
<dbReference type="EMBL" id="SEWY01000003">
    <property type="protein sequence ID" value="TBH73314.1"/>
    <property type="molecule type" value="Genomic_DNA"/>
</dbReference>